<accession>A0ACB9UYT0</accession>
<proteinExistence type="predicted"/>
<dbReference type="Proteomes" id="UP001057279">
    <property type="component" value="Linkage Group LG07"/>
</dbReference>
<name>A0ACB9UYT0_9CETA</name>
<keyword evidence="2" id="KW-1185">Reference proteome</keyword>
<comment type="caution">
    <text evidence="1">The sequence shown here is derived from an EMBL/GenBank/DDBJ whole genome shotgun (WGS) entry which is preliminary data.</text>
</comment>
<gene>
    <name evidence="1" type="ORF">MJG53_007980</name>
</gene>
<reference evidence="1" key="1">
    <citation type="submission" date="2022-03" db="EMBL/GenBank/DDBJ databases">
        <title>Genomic analyses of argali, domestic sheep and their hybrids provide insights into chromosomal evolution, heterosis and genetic basis of agronomic traits.</title>
        <authorList>
            <person name="Li M."/>
        </authorList>
    </citation>
    <scope>NUCLEOTIDE SEQUENCE</scope>
    <source>
        <strain evidence="1">F1 hybrid</strain>
    </source>
</reference>
<evidence type="ECO:0000313" key="2">
    <source>
        <dbReference type="Proteomes" id="UP001057279"/>
    </source>
</evidence>
<protein>
    <submittedName>
        <fullName evidence="1">Uncharacterized protein</fullName>
    </submittedName>
</protein>
<evidence type="ECO:0000313" key="1">
    <source>
        <dbReference type="EMBL" id="KAI4582767.1"/>
    </source>
</evidence>
<organism evidence="1 2">
    <name type="scientific">Ovis ammon polii x Ovis aries</name>
    <dbReference type="NCBI Taxonomy" id="2918886"/>
    <lineage>
        <taxon>Eukaryota</taxon>
        <taxon>Metazoa</taxon>
        <taxon>Chordata</taxon>
        <taxon>Craniata</taxon>
        <taxon>Vertebrata</taxon>
        <taxon>Euteleostomi</taxon>
        <taxon>Mammalia</taxon>
        <taxon>Eutheria</taxon>
        <taxon>Laurasiatheria</taxon>
        <taxon>Artiodactyla</taxon>
        <taxon>Ruminantia</taxon>
        <taxon>Pecora</taxon>
        <taxon>Bovidae</taxon>
        <taxon>Caprinae</taxon>
        <taxon>Ovis</taxon>
    </lineage>
</organism>
<dbReference type="EMBL" id="CM043032">
    <property type="protein sequence ID" value="KAI4582767.1"/>
    <property type="molecule type" value="Genomic_DNA"/>
</dbReference>
<sequence>MAATEDERPAGSGEGERLDFLRDRHVRFFQRCLQVLPERYSSLETSRLTIAFFALSGLDMLDSLDVVNKDDIIEWIYSLQVLPTEDRSNLNRCGFRGSSYLGIPFNPSKNPGTAHPYDSGHIAMTYTGLSCLVILGDDLSRVNKEACLAGLRALQLEDGSFCAVPEGSENDMRFVYCASCICYMLNNWSGMDMKKAINYIRRSMSYDNGLAQGAGLESHGGSTFCGIASLCLMGKLEEVFSEKELNRIKRWCIMRQQNGYHGRPNKPVDTCYSFWVGATLKLLKIFQYTNFEKNRNYILSTQDRLVGGFAKWPDSHPDALHAYFGICGLSLMEESGICKVHPALNGSVRPFAQVSDSEGRSKKQIPILAGRLAKLRLKTEKREKKDTFDAPASFLQSLRRILTMSESGEISEFGYIMELLARGKVTIKNIERELICPACKELFTHPLILPCQHSICHKCVKELLLMLDDSFNDVGSDNSNQSSPRLRLPSPSVDKIDRISRPGWKRNSLTPRTTTFPCPGCEHDVDLGERGINGLFRNFTLETIVERYRQAARAATAIMCDLCKPPPQESTKSCMDCSASYCNECFKIYHPWGTVKAQHEYVGPTTNFRPKILMCPEHETERINMYCELCRRPVCHLCKLGGNHSNHRVTTMSSAYKTLKEKLSKDIDYLIGKESQVKSQISELNLLMKETECNGERAKEDAITHFEKLFEILEERKSSVLKAIDASKKLRLDKFQTQMEEYQGLLENNGLVGYAQEVLKETDQSCFVQTAKQLHVRIQKATESLKSFRPAAQTSFEDYVVNTSKQTELLGELSFFSSGVDVPEINEEQSKVYNNALINWHHPEKDKADSYVLEYRKINRDEEMLSWNEIEVCGTSKVISDLESNCNYAFRVRAYKGSICSPCSRELILHTPPAPVFSFLFDEKCGYNNEHLLLNLKRDRVESRAGFNLLLAAERIQVGYYTSLDYIIGDVGITKGKHFWAFRVEPYSYLVKAGVASSDKLQEWLRSPRDAVSPRYEQDSGHDSGSEDACVDSSQPFTLVTIGMKKVFIPKSPTSNEPENRVLPMPTSIGVFLDCDKGKVAFYDMDHMKCLYERQVDCSHMMYPAFALMGSGGVQLEESISAKYLEYQENM</sequence>